<dbReference type="Pfam" id="PF01226">
    <property type="entry name" value="Form_Nir_trans"/>
    <property type="match status" value="1"/>
</dbReference>
<dbReference type="RefSeq" id="WP_167073269.1">
    <property type="nucleotide sequence ID" value="NZ_JAAOZC010000004.1"/>
</dbReference>
<comment type="subcellular location">
    <subcellularLocation>
        <location evidence="1">Membrane</location>
        <topology evidence="1">Multi-pass membrane protein</topology>
    </subcellularLocation>
</comment>
<dbReference type="InterPro" id="IPR000292">
    <property type="entry name" value="For/NO2_transpt"/>
</dbReference>
<feature type="transmembrane region" description="Helical" evidence="6">
    <location>
        <begin position="247"/>
        <end position="270"/>
    </location>
</feature>
<protein>
    <submittedName>
        <fullName evidence="7">Formate/nitrite transporter FocA (FNT family)</fullName>
    </submittedName>
</protein>
<name>A0ABX0TSF0_9SPHN</name>
<evidence type="ECO:0000313" key="8">
    <source>
        <dbReference type="Proteomes" id="UP000727456"/>
    </source>
</evidence>
<feature type="transmembrane region" description="Helical" evidence="6">
    <location>
        <begin position="53"/>
        <end position="74"/>
    </location>
</feature>
<keyword evidence="3 6" id="KW-1133">Transmembrane helix</keyword>
<organism evidence="7 8">
    <name type="scientific">Sphingomonas vulcanisoli</name>
    <dbReference type="NCBI Taxonomy" id="1658060"/>
    <lineage>
        <taxon>Bacteria</taxon>
        <taxon>Pseudomonadati</taxon>
        <taxon>Pseudomonadota</taxon>
        <taxon>Alphaproteobacteria</taxon>
        <taxon>Sphingomonadales</taxon>
        <taxon>Sphingomonadaceae</taxon>
        <taxon>Sphingomonas</taxon>
    </lineage>
</organism>
<accession>A0ABX0TSF0</accession>
<dbReference type="InterPro" id="IPR023271">
    <property type="entry name" value="Aquaporin-like"/>
</dbReference>
<dbReference type="PANTHER" id="PTHR30520">
    <property type="entry name" value="FORMATE TRANSPORTER-RELATED"/>
    <property type="match status" value="1"/>
</dbReference>
<keyword evidence="2 6" id="KW-0812">Transmembrane</keyword>
<evidence type="ECO:0000256" key="4">
    <source>
        <dbReference type="ARBA" id="ARBA00023136"/>
    </source>
</evidence>
<evidence type="ECO:0000313" key="7">
    <source>
        <dbReference type="EMBL" id="NIJ08443.1"/>
    </source>
</evidence>
<feature type="transmembrane region" description="Helical" evidence="6">
    <location>
        <begin position="181"/>
        <end position="200"/>
    </location>
</feature>
<reference evidence="7 8" key="1">
    <citation type="submission" date="2020-03" db="EMBL/GenBank/DDBJ databases">
        <title>Genomic Encyclopedia of Type Strains, Phase III (KMG-III): the genomes of soil and plant-associated and newly described type strains.</title>
        <authorList>
            <person name="Whitman W."/>
        </authorList>
    </citation>
    <scope>NUCLEOTIDE SEQUENCE [LARGE SCALE GENOMIC DNA]</scope>
    <source>
        <strain evidence="7 8">CECT 8804</strain>
    </source>
</reference>
<comment type="caution">
    <text evidence="7">The sequence shown here is derived from an EMBL/GenBank/DDBJ whole genome shotgun (WGS) entry which is preliminary data.</text>
</comment>
<feature type="transmembrane region" description="Helical" evidence="6">
    <location>
        <begin position="94"/>
        <end position="119"/>
    </location>
</feature>
<evidence type="ECO:0000256" key="5">
    <source>
        <dbReference type="SAM" id="MobiDB-lite"/>
    </source>
</evidence>
<evidence type="ECO:0000256" key="6">
    <source>
        <dbReference type="SAM" id="Phobius"/>
    </source>
</evidence>
<proteinExistence type="predicted"/>
<feature type="region of interest" description="Disordered" evidence="5">
    <location>
        <begin position="1"/>
        <end position="28"/>
    </location>
</feature>
<evidence type="ECO:0000256" key="3">
    <source>
        <dbReference type="ARBA" id="ARBA00022989"/>
    </source>
</evidence>
<dbReference type="Proteomes" id="UP000727456">
    <property type="component" value="Unassembled WGS sequence"/>
</dbReference>
<evidence type="ECO:0000256" key="1">
    <source>
        <dbReference type="ARBA" id="ARBA00004141"/>
    </source>
</evidence>
<evidence type="ECO:0000256" key="2">
    <source>
        <dbReference type="ARBA" id="ARBA00022692"/>
    </source>
</evidence>
<keyword evidence="8" id="KW-1185">Reference proteome</keyword>
<keyword evidence="4 6" id="KW-0472">Membrane</keyword>
<dbReference type="EMBL" id="JAAOZC010000004">
    <property type="protein sequence ID" value="NIJ08443.1"/>
    <property type="molecule type" value="Genomic_DNA"/>
</dbReference>
<dbReference type="PANTHER" id="PTHR30520:SF2">
    <property type="entry name" value="INNER MEMBRANE PROTEIN YFDC"/>
    <property type="match status" value="1"/>
</dbReference>
<sequence>MAEAGDTGKDQPADLEPGERETVEKRKSPSARVVHEIIRQEGIDELERPTSSLLWSGAAAGVCMWLSVIAQAALMLKLPASPWSPAIVSLGYSVGFVVVILGRLQLFTESTIVAVLPLATEPSWSSLGRTLRLWALVFAANAAGTLAVALLVPRGGLISPQMLTAVIEVARHATEGPAKEIFLRGIPAGFVLATIAWLLPNAGGQQIWVVTLLTYVIAIAGFSHVVAGSAEAWVLATTGQTSFATAIFGFILPALAGNIIGGSGLFAALAHAQVRSEL</sequence>
<gene>
    <name evidence="7" type="ORF">FHS31_002060</name>
</gene>
<feature type="transmembrane region" description="Helical" evidence="6">
    <location>
        <begin position="131"/>
        <end position="152"/>
    </location>
</feature>
<feature type="transmembrane region" description="Helical" evidence="6">
    <location>
        <begin position="207"/>
        <end position="227"/>
    </location>
</feature>
<dbReference type="Gene3D" id="1.20.1080.10">
    <property type="entry name" value="Glycerol uptake facilitator protein"/>
    <property type="match status" value="1"/>
</dbReference>